<accession>A0AA44ZRC5</accession>
<dbReference type="GO" id="GO:0004674">
    <property type="term" value="F:protein serine/threonine kinase activity"/>
    <property type="evidence" value="ECO:0007669"/>
    <property type="project" value="UniProtKB-KW"/>
</dbReference>
<evidence type="ECO:0000259" key="2">
    <source>
        <dbReference type="Pfam" id="PF13581"/>
    </source>
</evidence>
<dbReference type="PANTHER" id="PTHR35526">
    <property type="entry name" value="ANTI-SIGMA-F FACTOR RSBW-RELATED"/>
    <property type="match status" value="1"/>
</dbReference>
<reference evidence="3 4" key="1">
    <citation type="submission" date="2017-11" db="EMBL/GenBank/DDBJ databases">
        <title>Sequencing the genomes of 1000 actinobacteria strains.</title>
        <authorList>
            <person name="Klenk H.-P."/>
        </authorList>
    </citation>
    <scope>NUCLEOTIDE SEQUENCE [LARGE SCALE GENOMIC DNA]</scope>
    <source>
        <strain evidence="3 4">DSM 44104</strain>
    </source>
</reference>
<comment type="caution">
    <text evidence="3">The sequence shown here is derived from an EMBL/GenBank/DDBJ whole genome shotgun (WGS) entry which is preliminary data.</text>
</comment>
<keyword evidence="1" id="KW-0723">Serine/threonine-protein kinase</keyword>
<dbReference type="AlphaFoldDB" id="A0AA44ZRC5"/>
<dbReference type="RefSeq" id="WP_100879782.1">
    <property type="nucleotide sequence ID" value="NZ_JBICSI010000006.1"/>
</dbReference>
<gene>
    <name evidence="3" type="ORF">ATL51_4433</name>
</gene>
<evidence type="ECO:0000313" key="3">
    <source>
        <dbReference type="EMBL" id="PKB32695.1"/>
    </source>
</evidence>
<dbReference type="EMBL" id="PHUJ01000003">
    <property type="protein sequence ID" value="PKB32695.1"/>
    <property type="molecule type" value="Genomic_DNA"/>
</dbReference>
<dbReference type="InterPro" id="IPR003594">
    <property type="entry name" value="HATPase_dom"/>
</dbReference>
<dbReference type="InterPro" id="IPR050267">
    <property type="entry name" value="Anti-sigma-factor_SerPK"/>
</dbReference>
<organism evidence="3 4">
    <name type="scientific">Pseudonocardia alni</name>
    <name type="common">Amycolata alni</name>
    <dbReference type="NCBI Taxonomy" id="33907"/>
    <lineage>
        <taxon>Bacteria</taxon>
        <taxon>Bacillati</taxon>
        <taxon>Actinomycetota</taxon>
        <taxon>Actinomycetes</taxon>
        <taxon>Pseudonocardiales</taxon>
        <taxon>Pseudonocardiaceae</taxon>
        <taxon>Pseudonocardia</taxon>
    </lineage>
</organism>
<protein>
    <submittedName>
        <fullName evidence="3">Anti-sigma regulatory factor (Ser/Thr protein kinase)</fullName>
    </submittedName>
</protein>
<sequence length="143" mass="15017">MSPTLCVELPVEPGSAGRSRRETGRWLASLCGTDEQCPTVQDLVLAVNEAVSNSIEHAYGATGSGGAATVLLRGDAEGYLVRMEVSDRGRWRDPPTDPGHRGRGIGMIEAVAEDVRVEPGPDGTTVSFQGRIGRCPGLCIPAS</sequence>
<dbReference type="SUPFAM" id="SSF55874">
    <property type="entry name" value="ATPase domain of HSP90 chaperone/DNA topoisomerase II/histidine kinase"/>
    <property type="match status" value="1"/>
</dbReference>
<evidence type="ECO:0000313" key="4">
    <source>
        <dbReference type="Proteomes" id="UP000232453"/>
    </source>
</evidence>
<proteinExistence type="predicted"/>
<feature type="domain" description="Histidine kinase/HSP90-like ATPase" evidence="2">
    <location>
        <begin position="11"/>
        <end position="128"/>
    </location>
</feature>
<keyword evidence="1" id="KW-0418">Kinase</keyword>
<dbReference type="InterPro" id="IPR036890">
    <property type="entry name" value="HATPase_C_sf"/>
</dbReference>
<dbReference type="Pfam" id="PF13581">
    <property type="entry name" value="HATPase_c_2"/>
    <property type="match status" value="1"/>
</dbReference>
<name>A0AA44ZRC5_PSEA5</name>
<evidence type="ECO:0000256" key="1">
    <source>
        <dbReference type="ARBA" id="ARBA00022527"/>
    </source>
</evidence>
<dbReference type="PANTHER" id="PTHR35526:SF3">
    <property type="entry name" value="ANTI-SIGMA-F FACTOR RSBW"/>
    <property type="match status" value="1"/>
</dbReference>
<dbReference type="CDD" id="cd16936">
    <property type="entry name" value="HATPase_RsbW-like"/>
    <property type="match status" value="1"/>
</dbReference>
<keyword evidence="1" id="KW-0808">Transferase</keyword>
<dbReference type="Gene3D" id="3.30.565.10">
    <property type="entry name" value="Histidine kinase-like ATPase, C-terminal domain"/>
    <property type="match status" value="1"/>
</dbReference>
<dbReference type="Proteomes" id="UP000232453">
    <property type="component" value="Unassembled WGS sequence"/>
</dbReference>